<comment type="similarity">
    <text evidence="1 6">Belongs to the glycosyl hydrolase 31 family.</text>
</comment>
<dbReference type="Gene3D" id="3.20.20.80">
    <property type="entry name" value="Glycosidases"/>
    <property type="match status" value="1"/>
</dbReference>
<evidence type="ECO:0000256" key="4">
    <source>
        <dbReference type="ARBA" id="ARBA00023180"/>
    </source>
</evidence>
<dbReference type="GO" id="GO:0005975">
    <property type="term" value="P:carbohydrate metabolic process"/>
    <property type="evidence" value="ECO:0007669"/>
    <property type="project" value="InterPro"/>
</dbReference>
<evidence type="ECO:0000259" key="7">
    <source>
        <dbReference type="Pfam" id="PF01055"/>
    </source>
</evidence>
<dbReference type="GO" id="GO:0090599">
    <property type="term" value="F:alpha-glucosidase activity"/>
    <property type="evidence" value="ECO:0007669"/>
    <property type="project" value="TreeGrafter"/>
</dbReference>
<dbReference type="InterPro" id="IPR017853">
    <property type="entry name" value="GH"/>
</dbReference>
<dbReference type="EMBL" id="CAJOBG010114854">
    <property type="protein sequence ID" value="CAF4754568.1"/>
    <property type="molecule type" value="Genomic_DNA"/>
</dbReference>
<dbReference type="InterPro" id="IPR000322">
    <property type="entry name" value="Glyco_hydro_31_TIM"/>
</dbReference>
<evidence type="ECO:0000256" key="1">
    <source>
        <dbReference type="ARBA" id="ARBA00007806"/>
    </source>
</evidence>
<protein>
    <recommendedName>
        <fullName evidence="7">Glycoside hydrolase family 31 TIM barrel domain-containing protein</fullName>
    </recommendedName>
</protein>
<feature type="domain" description="Glycoside hydrolase family 31 TIM barrel" evidence="7">
    <location>
        <begin position="1"/>
        <end position="74"/>
    </location>
</feature>
<keyword evidence="4" id="KW-0325">Glycoprotein</keyword>
<feature type="non-terminal residue" evidence="8">
    <location>
        <position position="74"/>
    </location>
</feature>
<dbReference type="PANTHER" id="PTHR22762:SF54">
    <property type="entry name" value="BCDNA.GH04962"/>
    <property type="match status" value="1"/>
</dbReference>
<evidence type="ECO:0000256" key="6">
    <source>
        <dbReference type="RuleBase" id="RU361185"/>
    </source>
</evidence>
<keyword evidence="9" id="KW-1185">Reference proteome</keyword>
<reference evidence="8" key="1">
    <citation type="submission" date="2021-02" db="EMBL/GenBank/DDBJ databases">
        <authorList>
            <person name="Nowell W R."/>
        </authorList>
    </citation>
    <scope>NUCLEOTIDE SEQUENCE</scope>
</reference>
<keyword evidence="2" id="KW-0732">Signal</keyword>
<evidence type="ECO:0000256" key="5">
    <source>
        <dbReference type="ARBA" id="ARBA00023295"/>
    </source>
</evidence>
<evidence type="ECO:0000256" key="3">
    <source>
        <dbReference type="ARBA" id="ARBA00022801"/>
    </source>
</evidence>
<evidence type="ECO:0000313" key="9">
    <source>
        <dbReference type="Proteomes" id="UP000663866"/>
    </source>
</evidence>
<dbReference type="GO" id="GO:0006491">
    <property type="term" value="P:N-glycan processing"/>
    <property type="evidence" value="ECO:0007669"/>
    <property type="project" value="TreeGrafter"/>
</dbReference>
<name>A0A821LRZ8_9BILA</name>
<dbReference type="AlphaFoldDB" id="A0A821LRZ8"/>
<keyword evidence="5 6" id="KW-0326">Glycosidase</keyword>
<organism evidence="8 9">
    <name type="scientific">Rotaria magnacalcarata</name>
    <dbReference type="NCBI Taxonomy" id="392030"/>
    <lineage>
        <taxon>Eukaryota</taxon>
        <taxon>Metazoa</taxon>
        <taxon>Spiralia</taxon>
        <taxon>Gnathifera</taxon>
        <taxon>Rotifera</taxon>
        <taxon>Eurotatoria</taxon>
        <taxon>Bdelloidea</taxon>
        <taxon>Philodinida</taxon>
        <taxon>Philodinidae</taxon>
        <taxon>Rotaria</taxon>
    </lineage>
</organism>
<sequence>MLQHRASFHGLVERSHGNIRPFVLTRSFFAGSQRTAAVWTGDNAAHWSHLKVAVPMLLSLSVTGISFVGADVGG</sequence>
<dbReference type="Pfam" id="PF01055">
    <property type="entry name" value="Glyco_hydro_31_2nd"/>
    <property type="match status" value="1"/>
</dbReference>
<dbReference type="PANTHER" id="PTHR22762">
    <property type="entry name" value="ALPHA-GLUCOSIDASE"/>
    <property type="match status" value="1"/>
</dbReference>
<dbReference type="Proteomes" id="UP000663866">
    <property type="component" value="Unassembled WGS sequence"/>
</dbReference>
<gene>
    <name evidence="8" type="ORF">OVN521_LOCUS50268</name>
</gene>
<accession>A0A821LRZ8</accession>
<evidence type="ECO:0000313" key="8">
    <source>
        <dbReference type="EMBL" id="CAF4754568.1"/>
    </source>
</evidence>
<proteinExistence type="inferred from homology"/>
<evidence type="ECO:0000256" key="2">
    <source>
        <dbReference type="ARBA" id="ARBA00022729"/>
    </source>
</evidence>
<dbReference type="SUPFAM" id="SSF51445">
    <property type="entry name" value="(Trans)glycosidases"/>
    <property type="match status" value="1"/>
</dbReference>
<keyword evidence="3 6" id="KW-0378">Hydrolase</keyword>
<comment type="caution">
    <text evidence="8">The sequence shown here is derived from an EMBL/GenBank/DDBJ whole genome shotgun (WGS) entry which is preliminary data.</text>
</comment>